<keyword evidence="3 6" id="KW-0812">Transmembrane</keyword>
<dbReference type="AlphaFoldDB" id="A0AB39HRU7"/>
<dbReference type="InterPro" id="IPR005828">
    <property type="entry name" value="MFS_sugar_transport-like"/>
</dbReference>
<evidence type="ECO:0000256" key="4">
    <source>
        <dbReference type="ARBA" id="ARBA00022989"/>
    </source>
</evidence>
<sequence length="436" mass="46226">MSKEDPRQYEKYTKSDAEREKLHKRTLTVVIMSQIFGGAGLAAGITVGALIAQDMLETTRYAGLPAALFTLGSALSAFVVGRLSQRLGRRLGLTIGFVTGGIGAIGVIFATTFNIIWLFFLALFIYGAGTSTNLQARYAGADLANARQRATAVSIAMVSTTFGAVAGPNLVEPMGKVAEFINIPSLAGPFILAAVAYILAGLTFFFYLRPDPLFVAQAIAEEESRQADAAGIPVDRGHTSIQRIGIIVGSIVLVLSQMVMSSIMTMTPVHMRDHGSGLSAVGLVIGLHIAAMYLPSIVTGRLVDRIGRHRIVIASGITLGISGIMAAYAPGESLFWMAFALILLGLGWNFGLISGTAIIVDSTNVYTRAKTQGSVDVFIALGGSAGSLLSGIIVANASFSILGFIGMYLALLLIPLIFWVRLKEKKLAQDKMRMTS</sequence>
<protein>
    <submittedName>
        <fullName evidence="8">MFS transporter</fullName>
    </submittedName>
</protein>
<feature type="transmembrane region" description="Helical" evidence="6">
    <location>
        <begin position="244"/>
        <end position="266"/>
    </location>
</feature>
<feature type="transmembrane region" description="Helical" evidence="6">
    <location>
        <begin position="29"/>
        <end position="52"/>
    </location>
</feature>
<evidence type="ECO:0000256" key="5">
    <source>
        <dbReference type="ARBA" id="ARBA00023136"/>
    </source>
</evidence>
<feature type="transmembrane region" description="Helical" evidence="6">
    <location>
        <begin position="186"/>
        <end position="208"/>
    </location>
</feature>
<feature type="transmembrane region" description="Helical" evidence="6">
    <location>
        <begin position="146"/>
        <end position="166"/>
    </location>
</feature>
<dbReference type="Gene3D" id="1.20.1250.20">
    <property type="entry name" value="MFS general substrate transporter like domains"/>
    <property type="match status" value="2"/>
</dbReference>
<feature type="domain" description="Major facilitator superfamily (MFS) profile" evidence="7">
    <location>
        <begin position="26"/>
        <end position="426"/>
    </location>
</feature>
<feature type="transmembrane region" description="Helical" evidence="6">
    <location>
        <begin position="401"/>
        <end position="422"/>
    </location>
</feature>
<accession>A0AB39HRU7</accession>
<name>A0AB39HRU7_9BACI</name>
<comment type="subcellular location">
    <subcellularLocation>
        <location evidence="1">Cell membrane</location>
        <topology evidence="1">Multi-pass membrane protein</topology>
    </subcellularLocation>
</comment>
<keyword evidence="5 6" id="KW-0472">Membrane</keyword>
<dbReference type="InterPro" id="IPR011701">
    <property type="entry name" value="MFS"/>
</dbReference>
<dbReference type="PANTHER" id="PTHR23534:SF1">
    <property type="entry name" value="MAJOR FACILITATOR SUPERFAMILY PROTEIN"/>
    <property type="match status" value="1"/>
</dbReference>
<feature type="transmembrane region" description="Helical" evidence="6">
    <location>
        <begin position="64"/>
        <end position="84"/>
    </location>
</feature>
<proteinExistence type="predicted"/>
<dbReference type="SUPFAM" id="SSF103473">
    <property type="entry name" value="MFS general substrate transporter"/>
    <property type="match status" value="1"/>
</dbReference>
<dbReference type="PANTHER" id="PTHR23534">
    <property type="entry name" value="MFS PERMEASE"/>
    <property type="match status" value="1"/>
</dbReference>
<keyword evidence="2" id="KW-0813">Transport</keyword>
<dbReference type="EMBL" id="CP162599">
    <property type="protein sequence ID" value="XDK33044.1"/>
    <property type="molecule type" value="Genomic_DNA"/>
</dbReference>
<evidence type="ECO:0000256" key="1">
    <source>
        <dbReference type="ARBA" id="ARBA00004651"/>
    </source>
</evidence>
<feature type="transmembrane region" description="Helical" evidence="6">
    <location>
        <begin position="311"/>
        <end position="329"/>
    </location>
</feature>
<gene>
    <name evidence="8" type="ORF">AB4Y30_01300</name>
</gene>
<organism evidence="8">
    <name type="scientific">Ornithinibacillus sp. 4-3</name>
    <dbReference type="NCBI Taxonomy" id="3231488"/>
    <lineage>
        <taxon>Bacteria</taxon>
        <taxon>Bacillati</taxon>
        <taxon>Bacillota</taxon>
        <taxon>Bacilli</taxon>
        <taxon>Bacillales</taxon>
        <taxon>Bacillaceae</taxon>
        <taxon>Ornithinibacillus</taxon>
    </lineage>
</organism>
<feature type="transmembrane region" description="Helical" evidence="6">
    <location>
        <begin position="278"/>
        <end position="299"/>
    </location>
</feature>
<evidence type="ECO:0000256" key="2">
    <source>
        <dbReference type="ARBA" id="ARBA00022448"/>
    </source>
</evidence>
<evidence type="ECO:0000313" key="8">
    <source>
        <dbReference type="EMBL" id="XDK33044.1"/>
    </source>
</evidence>
<feature type="transmembrane region" description="Helical" evidence="6">
    <location>
        <begin position="335"/>
        <end position="361"/>
    </location>
</feature>
<dbReference type="InterPro" id="IPR036259">
    <property type="entry name" value="MFS_trans_sf"/>
</dbReference>
<dbReference type="Pfam" id="PF07690">
    <property type="entry name" value="MFS_1"/>
    <property type="match status" value="1"/>
</dbReference>
<dbReference type="RefSeq" id="WP_368653731.1">
    <property type="nucleotide sequence ID" value="NZ_CP162599.1"/>
</dbReference>
<dbReference type="InterPro" id="IPR020846">
    <property type="entry name" value="MFS_dom"/>
</dbReference>
<dbReference type="Pfam" id="PF00083">
    <property type="entry name" value="Sugar_tr"/>
    <property type="match status" value="1"/>
</dbReference>
<feature type="transmembrane region" description="Helical" evidence="6">
    <location>
        <begin position="91"/>
        <end position="109"/>
    </location>
</feature>
<evidence type="ECO:0000256" key="3">
    <source>
        <dbReference type="ARBA" id="ARBA00022692"/>
    </source>
</evidence>
<evidence type="ECO:0000256" key="6">
    <source>
        <dbReference type="SAM" id="Phobius"/>
    </source>
</evidence>
<dbReference type="GO" id="GO:0022857">
    <property type="term" value="F:transmembrane transporter activity"/>
    <property type="evidence" value="ECO:0007669"/>
    <property type="project" value="InterPro"/>
</dbReference>
<dbReference type="GO" id="GO:0005886">
    <property type="term" value="C:plasma membrane"/>
    <property type="evidence" value="ECO:0007669"/>
    <property type="project" value="UniProtKB-SubCell"/>
</dbReference>
<keyword evidence="4 6" id="KW-1133">Transmembrane helix</keyword>
<feature type="transmembrane region" description="Helical" evidence="6">
    <location>
        <begin position="115"/>
        <end position="134"/>
    </location>
</feature>
<feature type="transmembrane region" description="Helical" evidence="6">
    <location>
        <begin position="373"/>
        <end position="395"/>
    </location>
</feature>
<dbReference type="PROSITE" id="PS50850">
    <property type="entry name" value="MFS"/>
    <property type="match status" value="1"/>
</dbReference>
<evidence type="ECO:0000259" key="7">
    <source>
        <dbReference type="PROSITE" id="PS50850"/>
    </source>
</evidence>
<reference evidence="8" key="1">
    <citation type="submission" date="2024-07" db="EMBL/GenBank/DDBJ databases">
        <title>Halotolerant mesophilic bacterium Ornithinibacillus sp. 4-3, sp. nov., isolated from soil.</title>
        <authorList>
            <person name="Sidarenka A.V."/>
            <person name="Guliayeva D.E."/>
            <person name="Leanovich S.I."/>
            <person name="Hileuskaya K.S."/>
            <person name="Akhremchuk A.E."/>
            <person name="Sikolenko M.A."/>
            <person name="Valentovich L.N."/>
        </authorList>
    </citation>
    <scope>NUCLEOTIDE SEQUENCE</scope>
    <source>
        <strain evidence="8">4-3</strain>
    </source>
</reference>